<evidence type="ECO:0000259" key="1">
    <source>
        <dbReference type="Pfam" id="PF04782"/>
    </source>
</evidence>
<dbReference type="OrthoDB" id="1925648at2759"/>
<feature type="domain" description="DUF632" evidence="1">
    <location>
        <begin position="1"/>
        <end position="128"/>
    </location>
</feature>
<dbReference type="PANTHER" id="PTHR21450:SF2">
    <property type="entry name" value="FAMILY PROTEIN, PUTATIVE (DUF630 AND DUF632)-RELATED"/>
    <property type="match status" value="1"/>
</dbReference>
<dbReference type="EMBL" id="WJXA01000006">
    <property type="protein sequence ID" value="KAF7141951.1"/>
    <property type="molecule type" value="Genomic_DNA"/>
</dbReference>
<evidence type="ECO:0000313" key="2">
    <source>
        <dbReference type="EMBL" id="KAF7141951.1"/>
    </source>
</evidence>
<dbReference type="Proteomes" id="UP000626092">
    <property type="component" value="Unassembled WGS sequence"/>
</dbReference>
<dbReference type="PANTHER" id="PTHR21450">
    <property type="entry name" value="PROTEIN ALTERED PHOSPHATE STARVATION RESPONSE 1"/>
    <property type="match status" value="1"/>
</dbReference>
<name>A0A834GVI8_RHOSS</name>
<accession>A0A834GVI8</accession>
<evidence type="ECO:0000313" key="3">
    <source>
        <dbReference type="Proteomes" id="UP000626092"/>
    </source>
</evidence>
<keyword evidence="3" id="KW-1185">Reference proteome</keyword>
<dbReference type="Pfam" id="PF04782">
    <property type="entry name" value="DUF632"/>
    <property type="match status" value="1"/>
</dbReference>
<dbReference type="AlphaFoldDB" id="A0A834GVI8"/>
<comment type="caution">
    <text evidence="2">The sequence shown here is derived from an EMBL/GenBank/DDBJ whole genome shotgun (WGS) entry which is preliminary data.</text>
</comment>
<sequence length="251" mass="28533">MLKCHHRQFQAIMESKARSFIANGGTRRDSHLRATMELERELHAWSSRFGSWIKSQKSFIESLNGWLLRCLLQEPEVTPDGIVPFSPGRIGAPPIFVICNDWSQANGSVLETGTGVTNAMHSFASSLRELIEKQEEEQKQRLETEYLSEDLEKRLRILRMGSGRLRRDRDAMSDKTVVSIVASDDLKVDLDSMREKLKEGRARHKEAIKLVHSAASSSSLRSGLIPIFRALDNFTSEVVKAYEHVRIQNAR</sequence>
<proteinExistence type="predicted"/>
<dbReference type="InterPro" id="IPR006867">
    <property type="entry name" value="DUF632"/>
</dbReference>
<protein>
    <recommendedName>
        <fullName evidence="1">DUF632 domain-containing protein</fullName>
    </recommendedName>
</protein>
<organism evidence="2 3">
    <name type="scientific">Rhododendron simsii</name>
    <name type="common">Sims's rhododendron</name>
    <dbReference type="NCBI Taxonomy" id="118357"/>
    <lineage>
        <taxon>Eukaryota</taxon>
        <taxon>Viridiplantae</taxon>
        <taxon>Streptophyta</taxon>
        <taxon>Embryophyta</taxon>
        <taxon>Tracheophyta</taxon>
        <taxon>Spermatophyta</taxon>
        <taxon>Magnoliopsida</taxon>
        <taxon>eudicotyledons</taxon>
        <taxon>Gunneridae</taxon>
        <taxon>Pentapetalae</taxon>
        <taxon>asterids</taxon>
        <taxon>Ericales</taxon>
        <taxon>Ericaceae</taxon>
        <taxon>Ericoideae</taxon>
        <taxon>Rhodoreae</taxon>
        <taxon>Rhododendron</taxon>
    </lineage>
</organism>
<reference evidence="2" key="1">
    <citation type="submission" date="2019-11" db="EMBL/GenBank/DDBJ databases">
        <authorList>
            <person name="Liu Y."/>
            <person name="Hou J."/>
            <person name="Li T.-Q."/>
            <person name="Guan C.-H."/>
            <person name="Wu X."/>
            <person name="Wu H.-Z."/>
            <person name="Ling F."/>
            <person name="Zhang R."/>
            <person name="Shi X.-G."/>
            <person name="Ren J.-P."/>
            <person name="Chen E.-F."/>
            <person name="Sun J.-M."/>
        </authorList>
    </citation>
    <scope>NUCLEOTIDE SEQUENCE</scope>
    <source>
        <strain evidence="2">Adult_tree_wgs_1</strain>
        <tissue evidence="2">Leaves</tissue>
    </source>
</reference>
<gene>
    <name evidence="2" type="ORF">RHSIM_Rhsim06G0102300</name>
</gene>